<keyword evidence="3" id="KW-1185">Reference proteome</keyword>
<evidence type="ECO:0000313" key="3">
    <source>
        <dbReference type="Proteomes" id="UP001642464"/>
    </source>
</evidence>
<evidence type="ECO:0000256" key="1">
    <source>
        <dbReference type="SAM" id="MobiDB-lite"/>
    </source>
</evidence>
<feature type="region of interest" description="Disordered" evidence="1">
    <location>
        <begin position="88"/>
        <end position="124"/>
    </location>
</feature>
<accession>A0ABP0JCU0</accession>
<organism evidence="2 3">
    <name type="scientific">Durusdinium trenchii</name>
    <dbReference type="NCBI Taxonomy" id="1381693"/>
    <lineage>
        <taxon>Eukaryota</taxon>
        <taxon>Sar</taxon>
        <taxon>Alveolata</taxon>
        <taxon>Dinophyceae</taxon>
        <taxon>Suessiales</taxon>
        <taxon>Symbiodiniaceae</taxon>
        <taxon>Durusdinium</taxon>
    </lineage>
</organism>
<name>A0ABP0JCU0_9DINO</name>
<sequence>MVLKAGADEDEQTREQTQRSCGTPKTTATSVNALQVDEKINEFKDKVEMKARNGDLVMILKANNCHWFKTHAMPGSWVIIQCGEGLTGSTSQSDDTLADDTPQATGTELRQRRKADEAEEDIGI</sequence>
<reference evidence="2 3" key="1">
    <citation type="submission" date="2024-02" db="EMBL/GenBank/DDBJ databases">
        <authorList>
            <person name="Chen Y."/>
            <person name="Shah S."/>
            <person name="Dougan E. K."/>
            <person name="Thang M."/>
            <person name="Chan C."/>
        </authorList>
    </citation>
    <scope>NUCLEOTIDE SEQUENCE [LARGE SCALE GENOMIC DNA]</scope>
</reference>
<feature type="region of interest" description="Disordered" evidence="1">
    <location>
        <begin position="1"/>
        <end position="27"/>
    </location>
</feature>
<feature type="compositionally biased region" description="Polar residues" evidence="1">
    <location>
        <begin position="18"/>
        <end position="27"/>
    </location>
</feature>
<dbReference type="Proteomes" id="UP001642464">
    <property type="component" value="Unassembled WGS sequence"/>
</dbReference>
<evidence type="ECO:0000313" key="2">
    <source>
        <dbReference type="EMBL" id="CAK9012152.1"/>
    </source>
</evidence>
<proteinExistence type="predicted"/>
<protein>
    <submittedName>
        <fullName evidence="2">Uncharacterized protein</fullName>
    </submittedName>
</protein>
<gene>
    <name evidence="2" type="ORF">SCF082_LOCUS11401</name>
</gene>
<comment type="caution">
    <text evidence="2">The sequence shown here is derived from an EMBL/GenBank/DDBJ whole genome shotgun (WGS) entry which is preliminary data.</text>
</comment>
<dbReference type="EMBL" id="CAXAMM010006747">
    <property type="protein sequence ID" value="CAK9012152.1"/>
    <property type="molecule type" value="Genomic_DNA"/>
</dbReference>